<sequence length="383" mass="40702">MATQILVKMRRAQALLRECHGWLVQNDELLLAVELCAIEGSLALLFENRGLPSSPRPGIQETELPPRSLSNSQKRRNRRRVYNDYRRPHPINRGETEASASRAGGRQNSQAQAETASTTRDTARDSSNPDADLGPAQVQAAVTGTSPPEGVLLDFNHDVDFVQFPPSIVADMEAAQTGNLESKGKQSLPERPAAIGSDGPAPGVLVPVDGDDGSFHQTIAAAAHAASASLDIPVSSHCSPAIVKEDVVSATSQPPLPGLPVSDSLEGGSPHASQTNQRVQEITRGTLIDLDDDLTVILPGEIDADTHSEEKDVLAAGLDSGVAHSPAPEEEDDEIVFQGNAANGIRPDFKALFVSSDDDSQTGRRAIDLTAVLKKYSEVIICN</sequence>
<dbReference type="EMBL" id="JAPWDO010000001">
    <property type="protein sequence ID" value="KAJ5487480.1"/>
    <property type="molecule type" value="Genomic_DNA"/>
</dbReference>
<dbReference type="AlphaFoldDB" id="A0A9W9XBW4"/>
<evidence type="ECO:0000313" key="2">
    <source>
        <dbReference type="EMBL" id="KAJ5487480.1"/>
    </source>
</evidence>
<name>A0A9W9XBW4_9EURO</name>
<accession>A0A9W9XBW4</accession>
<keyword evidence="3" id="KW-1185">Reference proteome</keyword>
<feature type="compositionally biased region" description="Basic and acidic residues" evidence="1">
    <location>
        <begin position="81"/>
        <end position="96"/>
    </location>
</feature>
<feature type="region of interest" description="Disordered" evidence="1">
    <location>
        <begin position="55"/>
        <end position="134"/>
    </location>
</feature>
<dbReference type="OrthoDB" id="4359067at2759"/>
<dbReference type="Proteomes" id="UP001147760">
    <property type="component" value="Unassembled WGS sequence"/>
</dbReference>
<proteinExistence type="predicted"/>
<organism evidence="2 3">
    <name type="scientific">Penicillium desertorum</name>
    <dbReference type="NCBI Taxonomy" id="1303715"/>
    <lineage>
        <taxon>Eukaryota</taxon>
        <taxon>Fungi</taxon>
        <taxon>Dikarya</taxon>
        <taxon>Ascomycota</taxon>
        <taxon>Pezizomycotina</taxon>
        <taxon>Eurotiomycetes</taxon>
        <taxon>Eurotiomycetidae</taxon>
        <taxon>Eurotiales</taxon>
        <taxon>Aspergillaceae</taxon>
        <taxon>Penicillium</taxon>
    </lineage>
</organism>
<protein>
    <submittedName>
        <fullName evidence="2">Uncharacterized protein</fullName>
    </submittedName>
</protein>
<feature type="compositionally biased region" description="Polar residues" evidence="1">
    <location>
        <begin position="106"/>
        <end position="129"/>
    </location>
</feature>
<evidence type="ECO:0000256" key="1">
    <source>
        <dbReference type="SAM" id="MobiDB-lite"/>
    </source>
</evidence>
<comment type="caution">
    <text evidence="2">The sequence shown here is derived from an EMBL/GenBank/DDBJ whole genome shotgun (WGS) entry which is preliminary data.</text>
</comment>
<reference evidence="2" key="1">
    <citation type="submission" date="2022-12" db="EMBL/GenBank/DDBJ databases">
        <authorList>
            <person name="Petersen C."/>
        </authorList>
    </citation>
    <scope>NUCLEOTIDE SEQUENCE</scope>
    <source>
        <strain evidence="2">IBT 17660</strain>
    </source>
</reference>
<feature type="region of interest" description="Disordered" evidence="1">
    <location>
        <begin position="180"/>
        <end position="200"/>
    </location>
</feature>
<feature type="region of interest" description="Disordered" evidence="1">
    <location>
        <begin position="252"/>
        <end position="280"/>
    </location>
</feature>
<reference evidence="2" key="2">
    <citation type="journal article" date="2023" name="IMA Fungus">
        <title>Comparative genomic study of the Penicillium genus elucidates a diverse pangenome and 15 lateral gene transfer events.</title>
        <authorList>
            <person name="Petersen C."/>
            <person name="Sorensen T."/>
            <person name="Nielsen M.R."/>
            <person name="Sondergaard T.E."/>
            <person name="Sorensen J.L."/>
            <person name="Fitzpatrick D.A."/>
            <person name="Frisvad J.C."/>
            <person name="Nielsen K.L."/>
        </authorList>
    </citation>
    <scope>NUCLEOTIDE SEQUENCE</scope>
    <source>
        <strain evidence="2">IBT 17660</strain>
    </source>
</reference>
<feature type="compositionally biased region" description="Polar residues" evidence="1">
    <location>
        <begin position="271"/>
        <end position="280"/>
    </location>
</feature>
<gene>
    <name evidence="2" type="ORF">N7530_001780</name>
</gene>
<evidence type="ECO:0000313" key="3">
    <source>
        <dbReference type="Proteomes" id="UP001147760"/>
    </source>
</evidence>